<dbReference type="EMBL" id="JBJQOH010000003">
    <property type="protein sequence ID" value="KAL3694938.1"/>
    <property type="molecule type" value="Genomic_DNA"/>
</dbReference>
<dbReference type="Pfam" id="PF00078">
    <property type="entry name" value="RVT_1"/>
    <property type="match status" value="1"/>
</dbReference>
<feature type="domain" description="Endonuclease/exonuclease/phosphatase" evidence="2">
    <location>
        <begin position="10"/>
        <end position="216"/>
    </location>
</feature>
<dbReference type="Proteomes" id="UP001633002">
    <property type="component" value="Unassembled WGS sequence"/>
</dbReference>
<sequence>MRTPHRRYSIRGFLKQVKPDFLALQETHLEHEKISFYVAVMNSDYAVISSSSHGRKRGVALIYRKELRLLQSVSDAHGRYVWGKFLLGDQEVFVDSVYAPNDASERIDFWRSLRAELPSGRWIISGDWNAVISSKDSSSNSNVQTEEEAIEFQALCSSLQVGDARERAEKRLGPKFTRAQVRERRFIWSRLDMIYVPGVLKVEKIIHHTSFWTSDHIPTTVRIKLEEEETKVPRSAYSKADYYVVQHNLPHLQSVWQELEQKYSGGSAMESFLKCWSGIRAEVKALQYEKRQRLLKLPDKEKILNALLQLDADGMTEDQERELSNLMLEVRELQAWDNHRWRLTCRENFIKDGDVSSEYFFRRFRKRRARVTIKKLKAEDGRNIESPEDINMEIQTYYTNLYRAQDVDEQQREYTRRFLENTNRTVEPDHNKMLDETPGERELKDSLWLLPSGKSPGPDGMTTEVLKLMWPFAGRLFSRACAECWESGNLHPAFKEGLIVLLPKGLQPETISQWRPITLLNVVYKVLAKLLASRLALILPQITPVEQQGFLKGRSTFNCILTFCMVHEALKMNRSSDFFYSLDQEKAYDRVLPYYLWETMSKLGFSDKFVTVVRSLQTEAESRIMLNGRTLPAFQIGKGRNFPTWAASLGFTLVVTTYLGAPLTTIGRCTGKEGGLLTKMVAKVNYFTSPFVSFDARILVAKHVLFPTLMYQLFTTVFKKTTLKRLEGKIREYIWSTDRDRKAKVSMVAWETLTLPKRFGGLGLFDIPLFQQALMCRCILRALADPQGSLWSPIFARIFLGVHESFLGYALCVVNPPTSISLCPVTSLLLSAWKNFISLFRWRPTEVISCLGGDFRDALFLAARSSLDCQSAAEAADSLVANCRGADVFSLEELQSWMTANSQGLRGIGNSYTNVLEAALSLNWRDQGPVPHLDTWVNEEEETFGPQWKVSKIYETLVRDRGNQHYRALNDKWRLRWTPQLWGKLWGIMEVKGLSNRHKNFIWRILVAGFMDGRRAHRIGLPDVACAFCGVGIEDMSHAVWLCPRWTRIWRDIAEKIHGFLPLVDLRDSLALLPQVLLWATHGSKSEVLFRLWMLALTWRVLWSERCALRFQARQDSVTLNRIAVAMLEEVWARRSKIEKN</sequence>
<accession>A0ABD3HTU5</accession>
<organism evidence="3 4">
    <name type="scientific">Riccia sorocarpa</name>
    <dbReference type="NCBI Taxonomy" id="122646"/>
    <lineage>
        <taxon>Eukaryota</taxon>
        <taxon>Viridiplantae</taxon>
        <taxon>Streptophyta</taxon>
        <taxon>Embryophyta</taxon>
        <taxon>Marchantiophyta</taxon>
        <taxon>Marchantiopsida</taxon>
        <taxon>Marchantiidae</taxon>
        <taxon>Marchantiales</taxon>
        <taxon>Ricciaceae</taxon>
        <taxon>Riccia</taxon>
    </lineage>
</organism>
<dbReference type="Pfam" id="PF03372">
    <property type="entry name" value="Exo_endo_phos"/>
    <property type="match status" value="1"/>
</dbReference>
<proteinExistence type="predicted"/>
<dbReference type="InterPro" id="IPR005135">
    <property type="entry name" value="Endo/exonuclease/phosphatase"/>
</dbReference>
<evidence type="ECO:0008006" key="5">
    <source>
        <dbReference type="Google" id="ProtNLM"/>
    </source>
</evidence>
<gene>
    <name evidence="3" type="ORF">R1sor_008589</name>
</gene>
<dbReference type="SUPFAM" id="SSF56219">
    <property type="entry name" value="DNase I-like"/>
    <property type="match status" value="1"/>
</dbReference>
<reference evidence="3 4" key="1">
    <citation type="submission" date="2024-09" db="EMBL/GenBank/DDBJ databases">
        <title>Chromosome-scale assembly of Riccia sorocarpa.</title>
        <authorList>
            <person name="Paukszto L."/>
        </authorList>
    </citation>
    <scope>NUCLEOTIDE SEQUENCE [LARGE SCALE GENOMIC DNA]</scope>
    <source>
        <strain evidence="3">LP-2024</strain>
        <tissue evidence="3">Aerial parts of the thallus</tissue>
    </source>
</reference>
<evidence type="ECO:0000313" key="4">
    <source>
        <dbReference type="Proteomes" id="UP001633002"/>
    </source>
</evidence>
<dbReference type="InterPro" id="IPR000477">
    <property type="entry name" value="RT_dom"/>
</dbReference>
<evidence type="ECO:0000259" key="2">
    <source>
        <dbReference type="Pfam" id="PF03372"/>
    </source>
</evidence>
<comment type="caution">
    <text evidence="3">The sequence shown here is derived from an EMBL/GenBank/DDBJ whole genome shotgun (WGS) entry which is preliminary data.</text>
</comment>
<dbReference type="Gene3D" id="3.60.10.10">
    <property type="entry name" value="Endonuclease/exonuclease/phosphatase"/>
    <property type="match status" value="1"/>
</dbReference>
<dbReference type="InterPro" id="IPR036691">
    <property type="entry name" value="Endo/exonu/phosph_ase_sf"/>
</dbReference>
<keyword evidence="4" id="KW-1185">Reference proteome</keyword>
<protein>
    <recommendedName>
        <fullName evidence="5">Reverse transcriptase domain-containing protein</fullName>
    </recommendedName>
</protein>
<name>A0ABD3HTU5_9MARC</name>
<evidence type="ECO:0000259" key="1">
    <source>
        <dbReference type="Pfam" id="PF00078"/>
    </source>
</evidence>
<dbReference type="AlphaFoldDB" id="A0ABD3HTU5"/>
<feature type="domain" description="Reverse transcriptase" evidence="1">
    <location>
        <begin position="511"/>
        <end position="612"/>
    </location>
</feature>
<dbReference type="PANTHER" id="PTHR19446">
    <property type="entry name" value="REVERSE TRANSCRIPTASES"/>
    <property type="match status" value="1"/>
</dbReference>
<evidence type="ECO:0000313" key="3">
    <source>
        <dbReference type="EMBL" id="KAL3694938.1"/>
    </source>
</evidence>